<dbReference type="InterPro" id="IPR036250">
    <property type="entry name" value="AcylCo_DH-like_C"/>
</dbReference>
<dbReference type="PANTHER" id="PTHR43884:SF12">
    <property type="entry name" value="ISOVALERYL-COA DEHYDROGENASE, MITOCHONDRIAL-RELATED"/>
    <property type="match status" value="1"/>
</dbReference>
<dbReference type="FunFam" id="2.40.110.10:FF:000001">
    <property type="entry name" value="Acyl-CoA dehydrogenase, mitochondrial"/>
    <property type="match status" value="1"/>
</dbReference>
<evidence type="ECO:0000259" key="9">
    <source>
        <dbReference type="Pfam" id="PF02771"/>
    </source>
</evidence>
<sequence length="387" mass="41354">MAAEEPFDVYRLPEEHEAIRAAVREVCAAKVAPGAAAADETGEFPQASYEALRAADFHAPHVPVEYGGAGADALATAIVIEEVARACASSSLIPAVNKLGTMPLLLAGSEELKRRYLTPVAAGEAMFSYCLSEPEAGSDAASMTTRAVRDGDHWVLNGVKRWITNAGVSEYYTVFAVTDPAARSRGISAFVVEKSDPGVSFGAPEKKLGIKGSPTREVYLDNVRIPADRIIGEPGTGFGTAMRTLDHTRVTIAAQAVGIAQGALDYAKAYAAERRQFGKAIAEFQGIQFMLADMGMKLEAARQLTYAAAGKSERGDADLTYFGAAAKCFASDAAMAITTDAVQILGGYGYTRDYPVERMMRDAKITQIYEGTNQVQRIVMARQLLKD</sequence>
<dbReference type="Gene3D" id="1.10.540.10">
    <property type="entry name" value="Acyl-CoA dehydrogenase/oxidase, N-terminal domain"/>
    <property type="match status" value="1"/>
</dbReference>
<accession>A0A1C6U7U7</accession>
<protein>
    <submittedName>
        <fullName evidence="10">Acyl-CoA dehydrogenase</fullName>
    </submittedName>
</protein>
<dbReference type="PIRSF" id="PIRSF016578">
    <property type="entry name" value="HsaA"/>
    <property type="match status" value="1"/>
</dbReference>
<evidence type="ECO:0000256" key="6">
    <source>
        <dbReference type="RuleBase" id="RU362125"/>
    </source>
</evidence>
<evidence type="ECO:0000256" key="1">
    <source>
        <dbReference type="ARBA" id="ARBA00001974"/>
    </source>
</evidence>
<dbReference type="OrthoDB" id="142556at2"/>
<comment type="similarity">
    <text evidence="2 6">Belongs to the acyl-CoA dehydrogenase family.</text>
</comment>
<dbReference type="PROSITE" id="PS00073">
    <property type="entry name" value="ACYL_COA_DH_2"/>
    <property type="match status" value="1"/>
</dbReference>
<proteinExistence type="inferred from homology"/>
<comment type="cofactor">
    <cofactor evidence="1 6">
        <name>FAD</name>
        <dbReference type="ChEBI" id="CHEBI:57692"/>
    </cofactor>
</comment>
<dbReference type="PANTHER" id="PTHR43884">
    <property type="entry name" value="ACYL-COA DEHYDROGENASE"/>
    <property type="match status" value="1"/>
</dbReference>
<gene>
    <name evidence="10" type="ORF">GA0070617_1323</name>
</gene>
<dbReference type="InterPro" id="IPR009075">
    <property type="entry name" value="AcylCo_DH/oxidase_C"/>
</dbReference>
<dbReference type="AlphaFoldDB" id="A0A1C6U7U7"/>
<dbReference type="GO" id="GO:0003995">
    <property type="term" value="F:acyl-CoA dehydrogenase activity"/>
    <property type="evidence" value="ECO:0007669"/>
    <property type="project" value="InterPro"/>
</dbReference>
<evidence type="ECO:0000313" key="10">
    <source>
        <dbReference type="EMBL" id="SCL49909.1"/>
    </source>
</evidence>
<keyword evidence="5 6" id="KW-0560">Oxidoreductase</keyword>
<evidence type="ECO:0000256" key="4">
    <source>
        <dbReference type="ARBA" id="ARBA00022827"/>
    </source>
</evidence>
<dbReference type="InterPro" id="IPR013786">
    <property type="entry name" value="AcylCoA_DH/ox_N"/>
</dbReference>
<dbReference type="STRING" id="683228.GA0070617_1323"/>
<feature type="domain" description="Acyl-CoA dehydrogenase/oxidase N-terminal" evidence="9">
    <location>
        <begin position="14"/>
        <end position="124"/>
    </location>
</feature>
<dbReference type="EMBL" id="FMIA01000002">
    <property type="protein sequence ID" value="SCL49909.1"/>
    <property type="molecule type" value="Genomic_DNA"/>
</dbReference>
<dbReference type="RefSeq" id="WP_091434881.1">
    <property type="nucleotide sequence ID" value="NZ_BMMJ01000001.1"/>
</dbReference>
<evidence type="ECO:0000259" key="7">
    <source>
        <dbReference type="Pfam" id="PF00441"/>
    </source>
</evidence>
<evidence type="ECO:0000313" key="11">
    <source>
        <dbReference type="Proteomes" id="UP000198937"/>
    </source>
</evidence>
<dbReference type="InterPro" id="IPR046373">
    <property type="entry name" value="Acyl-CoA_Oxase/DH_mid-dom_sf"/>
</dbReference>
<dbReference type="Proteomes" id="UP000198937">
    <property type="component" value="Unassembled WGS sequence"/>
</dbReference>
<keyword evidence="4 6" id="KW-0274">FAD</keyword>
<dbReference type="Gene3D" id="1.20.140.10">
    <property type="entry name" value="Butyryl-CoA Dehydrogenase, subunit A, domain 3"/>
    <property type="match status" value="1"/>
</dbReference>
<dbReference type="SUPFAM" id="SSF56645">
    <property type="entry name" value="Acyl-CoA dehydrogenase NM domain-like"/>
    <property type="match status" value="1"/>
</dbReference>
<dbReference type="Gene3D" id="2.40.110.10">
    <property type="entry name" value="Butyryl-CoA Dehydrogenase, subunit A, domain 2"/>
    <property type="match status" value="1"/>
</dbReference>
<dbReference type="FunFam" id="1.20.140.10:FF:000004">
    <property type="entry name" value="Acyl-CoA dehydrogenase FadE25"/>
    <property type="match status" value="1"/>
</dbReference>
<dbReference type="Pfam" id="PF02770">
    <property type="entry name" value="Acyl-CoA_dh_M"/>
    <property type="match status" value="1"/>
</dbReference>
<dbReference type="InterPro" id="IPR009100">
    <property type="entry name" value="AcylCoA_DH/oxidase_NM_dom_sf"/>
</dbReference>
<feature type="domain" description="Acyl-CoA dehydrogenase/oxidase C-terminal" evidence="7">
    <location>
        <begin position="235"/>
        <end position="385"/>
    </location>
</feature>
<feature type="domain" description="Acyl-CoA oxidase/dehydrogenase middle" evidence="8">
    <location>
        <begin position="129"/>
        <end position="223"/>
    </location>
</feature>
<evidence type="ECO:0000256" key="3">
    <source>
        <dbReference type="ARBA" id="ARBA00022630"/>
    </source>
</evidence>
<dbReference type="InterPro" id="IPR037069">
    <property type="entry name" value="AcylCoA_DH/ox_N_sf"/>
</dbReference>
<dbReference type="InterPro" id="IPR006089">
    <property type="entry name" value="Acyl-CoA_DH_CS"/>
</dbReference>
<dbReference type="SUPFAM" id="SSF47203">
    <property type="entry name" value="Acyl-CoA dehydrogenase C-terminal domain-like"/>
    <property type="match status" value="1"/>
</dbReference>
<evidence type="ECO:0000256" key="2">
    <source>
        <dbReference type="ARBA" id="ARBA00009347"/>
    </source>
</evidence>
<dbReference type="GO" id="GO:0050660">
    <property type="term" value="F:flavin adenine dinucleotide binding"/>
    <property type="evidence" value="ECO:0007669"/>
    <property type="project" value="InterPro"/>
</dbReference>
<dbReference type="PROSITE" id="PS00072">
    <property type="entry name" value="ACYL_COA_DH_1"/>
    <property type="match status" value="1"/>
</dbReference>
<dbReference type="Pfam" id="PF02771">
    <property type="entry name" value="Acyl-CoA_dh_N"/>
    <property type="match status" value="1"/>
</dbReference>
<keyword evidence="11" id="KW-1185">Reference proteome</keyword>
<dbReference type="Pfam" id="PF00441">
    <property type="entry name" value="Acyl-CoA_dh_1"/>
    <property type="match status" value="1"/>
</dbReference>
<reference evidence="10 11" key="1">
    <citation type="submission" date="2016-06" db="EMBL/GenBank/DDBJ databases">
        <authorList>
            <person name="Kjaerup R.B."/>
            <person name="Dalgaard T.S."/>
            <person name="Juul-Madsen H.R."/>
        </authorList>
    </citation>
    <scope>NUCLEOTIDE SEQUENCE [LARGE SCALE GENOMIC DNA]</scope>
    <source>
        <strain evidence="10 11">DSM 45577</strain>
    </source>
</reference>
<evidence type="ECO:0000259" key="8">
    <source>
        <dbReference type="Pfam" id="PF02770"/>
    </source>
</evidence>
<evidence type="ECO:0000256" key="5">
    <source>
        <dbReference type="ARBA" id="ARBA00023002"/>
    </source>
</evidence>
<keyword evidence="3 6" id="KW-0285">Flavoprotein</keyword>
<organism evidence="10 11">
    <name type="scientific">Micromonospora yangpuensis</name>
    <dbReference type="NCBI Taxonomy" id="683228"/>
    <lineage>
        <taxon>Bacteria</taxon>
        <taxon>Bacillati</taxon>
        <taxon>Actinomycetota</taxon>
        <taxon>Actinomycetes</taxon>
        <taxon>Micromonosporales</taxon>
        <taxon>Micromonosporaceae</taxon>
        <taxon>Micromonospora</taxon>
    </lineage>
</organism>
<dbReference type="InterPro" id="IPR006091">
    <property type="entry name" value="Acyl-CoA_Oxase/DH_mid-dom"/>
</dbReference>
<name>A0A1C6U7U7_9ACTN</name>